<dbReference type="GO" id="GO:0016887">
    <property type="term" value="F:ATP hydrolysis activity"/>
    <property type="evidence" value="ECO:0007669"/>
    <property type="project" value="InterPro"/>
</dbReference>
<evidence type="ECO:0000313" key="7">
    <source>
        <dbReference type="Proteomes" id="UP000814243"/>
    </source>
</evidence>
<dbReference type="PANTHER" id="PTHR43977">
    <property type="entry name" value="STRUCTURAL MAINTENANCE OF CHROMOSOMES PROTEIN 3"/>
    <property type="match status" value="1"/>
</dbReference>
<evidence type="ECO:0000256" key="1">
    <source>
        <dbReference type="ARBA" id="ARBA00018690"/>
    </source>
</evidence>
<dbReference type="GO" id="GO:0051276">
    <property type="term" value="P:chromosome organization"/>
    <property type="evidence" value="ECO:0007669"/>
    <property type="project" value="InterPro"/>
</dbReference>
<reference evidence="6" key="1">
    <citation type="journal article" date="2021" name="G3 (Bethesda)">
        <title>Genome and transcriptome analysis of the beet armyworm Spodoptera exigua reveals targets for pest control. .</title>
        <authorList>
            <person name="Simon S."/>
            <person name="Breeschoten T."/>
            <person name="Jansen H.J."/>
            <person name="Dirks R.P."/>
            <person name="Schranz M.E."/>
            <person name="Ros V.I.D."/>
        </authorList>
    </citation>
    <scope>NUCLEOTIDE SEQUENCE</scope>
    <source>
        <strain evidence="6">TB_SE_WUR_2020</strain>
    </source>
</reference>
<feature type="coiled-coil region" evidence="4">
    <location>
        <begin position="648"/>
        <end position="752"/>
    </location>
</feature>
<keyword evidence="3" id="KW-0131">Cell cycle</keyword>
<name>A0A922MPR6_SPOEX</name>
<dbReference type="CDD" id="cd03272">
    <property type="entry name" value="ABC_SMC3_euk"/>
    <property type="match status" value="1"/>
</dbReference>
<comment type="caution">
    <text evidence="6">The sequence shown here is derived from an EMBL/GenBank/DDBJ whole genome shotgun (WGS) entry which is preliminary data.</text>
</comment>
<keyword evidence="2 4" id="KW-0175">Coiled coil</keyword>
<organism evidence="6 7">
    <name type="scientific">Spodoptera exigua</name>
    <name type="common">Beet armyworm</name>
    <name type="synonym">Noctua fulgens</name>
    <dbReference type="NCBI Taxonomy" id="7107"/>
    <lineage>
        <taxon>Eukaryota</taxon>
        <taxon>Metazoa</taxon>
        <taxon>Ecdysozoa</taxon>
        <taxon>Arthropoda</taxon>
        <taxon>Hexapoda</taxon>
        <taxon>Insecta</taxon>
        <taxon>Pterygota</taxon>
        <taxon>Neoptera</taxon>
        <taxon>Endopterygota</taxon>
        <taxon>Lepidoptera</taxon>
        <taxon>Glossata</taxon>
        <taxon>Ditrysia</taxon>
        <taxon>Noctuoidea</taxon>
        <taxon>Noctuidae</taxon>
        <taxon>Amphipyrinae</taxon>
        <taxon>Spodoptera</taxon>
    </lineage>
</organism>
<dbReference type="AlphaFoldDB" id="A0A922MPR6"/>
<evidence type="ECO:0000259" key="5">
    <source>
        <dbReference type="Pfam" id="PF02463"/>
    </source>
</evidence>
<evidence type="ECO:0000256" key="3">
    <source>
        <dbReference type="ARBA" id="ARBA00023306"/>
    </source>
</evidence>
<sequence length="839" mass="98287">MHIKQVIIQGFKSYREQIVVEPFDKRHNVVVGRNGSGKSNFFHAIQFVLSDEFSHLRPEQRLALLHEGTGPRVISAFVEIIFDNSDNRIPIEKHEIFLRRVIGSKKDQFFLNKKVVPRSEVLNLLESAGLSNSNPYYIVKQGKINQMAIAPDSHRLKLLREVAGTRVYDERREESVTILKETVGKVEKINEFLQTIEERLKTLEEEKEELKEYQKWDRARRVLEFIIHDTEHRENKRKLEELEKMRSNSGKEQQHYADMVREAQEHVREANRKLKDARKDVAAAREEKDILSTEQQQLLREKTKLELGIKDLSDDVDGDNKSKERAEGELERLRQQIAEKERELEELKPKYEEMKAREEECTRALALNQQKRQELYAKQGRGTQFTSKQDRDRWIEKELKSLNKQIKDKKDHETKLRDDLRRDATKLTELEKRIEETTKEMERQRVAIDEHNKQYYECKKRKDQEQSARNFNINICLQPILNGRDSVRKVLETFQERGGEWAKIATQYYGPVIENFTCDKTIYTAVTAGNRLFHHIVESDTVGTKILKEMNRQSLPGEVSSKGSLTGGYFNQSRSRLEMQKTRSELMEQITTLEQELSTLRQELNKTETSINSIVSEMQRTETKQGKANYSPLKELMEQLSTADQGKVDELNDAIRRLTQENKEAFSARMNLEATKNKLENLLTNNLIRKADLAATEKRIKQINKELEEVERKVQAAVKNEKALKLELDKWRNKEKEAQDKMEEDAKGLEKMASKEVLLQEKIQESLDKIAALGTLPNAPELHAKYQKMSLKQLFKELEKANQHLKKYNHVNKKALDQFISFSEQKEKLYKRKEELDIG</sequence>
<feature type="coiled-coil region" evidence="4">
    <location>
        <begin position="576"/>
        <end position="610"/>
    </location>
</feature>
<dbReference type="GO" id="GO:0005694">
    <property type="term" value="C:chromosome"/>
    <property type="evidence" value="ECO:0007669"/>
    <property type="project" value="InterPro"/>
</dbReference>
<feature type="domain" description="RecF/RecN/SMC N-terminal" evidence="5">
    <location>
        <begin position="2"/>
        <end position="290"/>
    </location>
</feature>
<dbReference type="EMBL" id="JACEFF010000277">
    <property type="protein sequence ID" value="KAH9640664.1"/>
    <property type="molecule type" value="Genomic_DNA"/>
</dbReference>
<dbReference type="Proteomes" id="UP000814243">
    <property type="component" value="Unassembled WGS sequence"/>
</dbReference>
<dbReference type="Gene3D" id="3.40.50.300">
    <property type="entry name" value="P-loop containing nucleotide triphosphate hydrolases"/>
    <property type="match status" value="1"/>
</dbReference>
<dbReference type="InterPro" id="IPR036277">
    <property type="entry name" value="SMC_hinge_sf"/>
</dbReference>
<feature type="coiled-coil region" evidence="4">
    <location>
        <begin position="791"/>
        <end position="818"/>
    </location>
</feature>
<feature type="coiled-coil region" evidence="4">
    <location>
        <begin position="260"/>
        <end position="357"/>
    </location>
</feature>
<dbReference type="InterPro" id="IPR003395">
    <property type="entry name" value="RecF/RecN/SMC_N"/>
</dbReference>
<dbReference type="InterPro" id="IPR041741">
    <property type="entry name" value="SMC3_ABC_euk"/>
</dbReference>
<dbReference type="Pfam" id="PF02463">
    <property type="entry name" value="SMC_N"/>
    <property type="match status" value="1"/>
</dbReference>
<dbReference type="GO" id="GO:0005524">
    <property type="term" value="F:ATP binding"/>
    <property type="evidence" value="ECO:0007669"/>
    <property type="project" value="InterPro"/>
</dbReference>
<dbReference type="SUPFAM" id="SSF52540">
    <property type="entry name" value="P-loop containing nucleoside triphosphate hydrolases"/>
    <property type="match status" value="1"/>
</dbReference>
<dbReference type="SUPFAM" id="SSF75553">
    <property type="entry name" value="Smc hinge domain"/>
    <property type="match status" value="1"/>
</dbReference>
<evidence type="ECO:0000313" key="6">
    <source>
        <dbReference type="EMBL" id="KAH9640664.1"/>
    </source>
</evidence>
<protein>
    <recommendedName>
        <fullName evidence="1">Structural maintenance of chromosomes protein 3</fullName>
    </recommendedName>
</protein>
<dbReference type="InterPro" id="IPR027417">
    <property type="entry name" value="P-loop_NTPase"/>
</dbReference>
<feature type="coiled-coil region" evidence="4">
    <location>
        <begin position="399"/>
        <end position="454"/>
    </location>
</feature>
<evidence type="ECO:0000256" key="2">
    <source>
        <dbReference type="ARBA" id="ARBA00023054"/>
    </source>
</evidence>
<dbReference type="FunFam" id="3.40.50.300:FF:000424">
    <property type="entry name" value="Structural maintenance of chromosomes 3"/>
    <property type="match status" value="1"/>
</dbReference>
<gene>
    <name evidence="6" type="ORF">HF086_010542</name>
</gene>
<feature type="coiled-coil region" evidence="4">
    <location>
        <begin position="186"/>
        <end position="213"/>
    </location>
</feature>
<accession>A0A922MPR6</accession>
<proteinExistence type="predicted"/>
<evidence type="ECO:0000256" key="4">
    <source>
        <dbReference type="SAM" id="Coils"/>
    </source>
</evidence>